<evidence type="ECO:0000259" key="8">
    <source>
        <dbReference type="Pfam" id="PF00924"/>
    </source>
</evidence>
<accession>M0NCP7</accession>
<dbReference type="Pfam" id="PF21082">
    <property type="entry name" value="MS_channel_3rd"/>
    <property type="match status" value="1"/>
</dbReference>
<feature type="transmembrane region" description="Helical" evidence="7">
    <location>
        <begin position="96"/>
        <end position="113"/>
    </location>
</feature>
<proteinExistence type="inferred from homology"/>
<dbReference type="SUPFAM" id="SSF82861">
    <property type="entry name" value="Mechanosensitive channel protein MscS (YggB), transmembrane region"/>
    <property type="match status" value="1"/>
</dbReference>
<dbReference type="InterPro" id="IPR023408">
    <property type="entry name" value="MscS_beta-dom_sf"/>
</dbReference>
<keyword evidence="3" id="KW-1003">Cell membrane</keyword>
<dbReference type="RefSeq" id="WP_005038929.1">
    <property type="nucleotide sequence ID" value="NZ_AOME01000012.1"/>
</dbReference>
<dbReference type="InterPro" id="IPR010920">
    <property type="entry name" value="LSM_dom_sf"/>
</dbReference>
<evidence type="ECO:0000256" key="4">
    <source>
        <dbReference type="ARBA" id="ARBA00022692"/>
    </source>
</evidence>
<dbReference type="Gene3D" id="3.30.70.100">
    <property type="match status" value="1"/>
</dbReference>
<dbReference type="GO" id="GO:0008381">
    <property type="term" value="F:mechanosensitive monoatomic ion channel activity"/>
    <property type="evidence" value="ECO:0007669"/>
    <property type="project" value="InterPro"/>
</dbReference>
<dbReference type="Gene3D" id="1.10.287.1260">
    <property type="match status" value="1"/>
</dbReference>
<feature type="transmembrane region" description="Helical" evidence="7">
    <location>
        <begin position="119"/>
        <end position="137"/>
    </location>
</feature>
<keyword evidence="11" id="KW-1185">Reference proteome</keyword>
<feature type="domain" description="Mechanosensitive ion channel MscS C-terminal" evidence="9">
    <location>
        <begin position="217"/>
        <end position="304"/>
    </location>
</feature>
<dbReference type="Pfam" id="PF00924">
    <property type="entry name" value="MS_channel_2nd"/>
    <property type="match status" value="1"/>
</dbReference>
<organism evidence="10 11">
    <name type="scientific">Halococcus salifodinae DSM 8989</name>
    <dbReference type="NCBI Taxonomy" id="1227456"/>
    <lineage>
        <taxon>Archaea</taxon>
        <taxon>Methanobacteriati</taxon>
        <taxon>Methanobacteriota</taxon>
        <taxon>Stenosarchaea group</taxon>
        <taxon>Halobacteria</taxon>
        <taxon>Halobacteriales</taxon>
        <taxon>Halococcaceae</taxon>
        <taxon>Halococcus</taxon>
    </lineage>
</organism>
<comment type="subcellular location">
    <subcellularLocation>
        <location evidence="1">Cell membrane</location>
        <topology evidence="1">Multi-pass membrane protein</topology>
    </subcellularLocation>
</comment>
<keyword evidence="6 7" id="KW-0472">Membrane</keyword>
<evidence type="ECO:0000256" key="1">
    <source>
        <dbReference type="ARBA" id="ARBA00004651"/>
    </source>
</evidence>
<dbReference type="STRING" id="1227456.C450_01102"/>
<protein>
    <submittedName>
        <fullName evidence="10">Putative mechanosensitive ion channel</fullName>
    </submittedName>
</protein>
<feature type="domain" description="Mechanosensitive ion channel MscS" evidence="8">
    <location>
        <begin position="139"/>
        <end position="207"/>
    </location>
</feature>
<evidence type="ECO:0000256" key="5">
    <source>
        <dbReference type="ARBA" id="ARBA00022989"/>
    </source>
</evidence>
<evidence type="ECO:0000256" key="7">
    <source>
        <dbReference type="SAM" id="Phobius"/>
    </source>
</evidence>
<evidence type="ECO:0000259" key="9">
    <source>
        <dbReference type="Pfam" id="PF21082"/>
    </source>
</evidence>
<evidence type="ECO:0000313" key="11">
    <source>
        <dbReference type="Proteomes" id="UP000011625"/>
    </source>
</evidence>
<feature type="transmembrane region" description="Helical" evidence="7">
    <location>
        <begin position="50"/>
        <end position="76"/>
    </location>
</feature>
<dbReference type="SUPFAM" id="SSF82689">
    <property type="entry name" value="Mechanosensitive channel protein MscS (YggB), C-terminal domain"/>
    <property type="match status" value="1"/>
</dbReference>
<dbReference type="InterPro" id="IPR006685">
    <property type="entry name" value="MscS_channel_2nd"/>
</dbReference>
<reference evidence="10 11" key="1">
    <citation type="journal article" date="2014" name="PLoS Genet.">
        <title>Phylogenetically driven sequencing of extremely halophilic archaea reveals strategies for static and dynamic osmo-response.</title>
        <authorList>
            <person name="Becker E.A."/>
            <person name="Seitzer P.M."/>
            <person name="Tritt A."/>
            <person name="Larsen D."/>
            <person name="Krusor M."/>
            <person name="Yao A.I."/>
            <person name="Wu D."/>
            <person name="Madern D."/>
            <person name="Eisen J.A."/>
            <person name="Darling A.E."/>
            <person name="Facciotti M.T."/>
        </authorList>
    </citation>
    <scope>NUCLEOTIDE SEQUENCE [LARGE SCALE GENOMIC DNA]</scope>
    <source>
        <strain evidence="10 11">DSM 8989</strain>
    </source>
</reference>
<dbReference type="InterPro" id="IPR045275">
    <property type="entry name" value="MscS_archaea/bacteria_type"/>
</dbReference>
<dbReference type="InterPro" id="IPR049278">
    <property type="entry name" value="MS_channel_C"/>
</dbReference>
<gene>
    <name evidence="10" type="ORF">C450_01102</name>
</gene>
<dbReference type="Proteomes" id="UP000011625">
    <property type="component" value="Unassembled WGS sequence"/>
</dbReference>
<evidence type="ECO:0000313" key="10">
    <source>
        <dbReference type="EMBL" id="EMA55611.1"/>
    </source>
</evidence>
<dbReference type="EMBL" id="AOME01000012">
    <property type="protein sequence ID" value="EMA55611.1"/>
    <property type="molecule type" value="Genomic_DNA"/>
</dbReference>
<dbReference type="InterPro" id="IPR011066">
    <property type="entry name" value="MscS_channel_C_sf"/>
</dbReference>
<dbReference type="PATRIC" id="fig|1227456.3.peg.230"/>
<evidence type="ECO:0000256" key="6">
    <source>
        <dbReference type="ARBA" id="ARBA00023136"/>
    </source>
</evidence>
<name>M0NCP7_9EURY</name>
<keyword evidence="4 7" id="KW-0812">Transmembrane</keyword>
<dbReference type="OrthoDB" id="31543at2157"/>
<comment type="caution">
    <text evidence="10">The sequence shown here is derived from an EMBL/GenBank/DDBJ whole genome shotgun (WGS) entry which is preliminary data.</text>
</comment>
<keyword evidence="5 7" id="KW-1133">Transmembrane helix</keyword>
<sequence>MRAGVSGWLLQLGQSAGDGTDGNTTGNVTVEGIGPVGQLLREFGIPYPKLLGAAISFVVALFVTYALGRAIVVPLFGRALDRRGLDAHERKPIQRLLKILLFFVALAIAFKAARLSGFLTSITAIAAAGTLAIGFALQDTLANFVAGAFIYADRPFRIGDWIEWPGGSGTYAGVVEDITFRVTRVRTFDNELLTVPNAVLTGGVIKNPVASEELRLQFTFGIGYEDDIQTATDIIVEEAEKHPDILDDPTPTVRLSTDSALADSYVGLTSRFWIADPNRADFLKIRGEYVTAVKKRFDDAGIDIPFPQVDLSGTVDVENGSQFE</sequence>
<dbReference type="GO" id="GO:0005886">
    <property type="term" value="C:plasma membrane"/>
    <property type="evidence" value="ECO:0007669"/>
    <property type="project" value="UniProtKB-SubCell"/>
</dbReference>
<dbReference type="SUPFAM" id="SSF50182">
    <property type="entry name" value="Sm-like ribonucleoproteins"/>
    <property type="match status" value="1"/>
</dbReference>
<comment type="similarity">
    <text evidence="2">Belongs to the MscS (TC 1.A.23) family.</text>
</comment>
<dbReference type="AlphaFoldDB" id="M0NCP7"/>
<dbReference type="Gene3D" id="2.30.30.60">
    <property type="match status" value="1"/>
</dbReference>
<evidence type="ECO:0000256" key="3">
    <source>
        <dbReference type="ARBA" id="ARBA00022475"/>
    </source>
</evidence>
<dbReference type="PANTHER" id="PTHR30221">
    <property type="entry name" value="SMALL-CONDUCTANCE MECHANOSENSITIVE CHANNEL"/>
    <property type="match status" value="1"/>
</dbReference>
<dbReference type="InterPro" id="IPR011014">
    <property type="entry name" value="MscS_channel_TM-2"/>
</dbReference>
<evidence type="ECO:0000256" key="2">
    <source>
        <dbReference type="ARBA" id="ARBA00008017"/>
    </source>
</evidence>
<dbReference type="PANTHER" id="PTHR30221:SF1">
    <property type="entry name" value="SMALL-CONDUCTANCE MECHANOSENSITIVE CHANNEL"/>
    <property type="match status" value="1"/>
</dbReference>